<evidence type="ECO:0000313" key="1">
    <source>
        <dbReference type="EMBL" id="JAH20280.1"/>
    </source>
</evidence>
<name>A0A0E9QVM1_ANGAN</name>
<accession>A0A0E9QVM1</accession>
<organism evidence="1">
    <name type="scientific">Anguilla anguilla</name>
    <name type="common">European freshwater eel</name>
    <name type="synonym">Muraena anguilla</name>
    <dbReference type="NCBI Taxonomy" id="7936"/>
    <lineage>
        <taxon>Eukaryota</taxon>
        <taxon>Metazoa</taxon>
        <taxon>Chordata</taxon>
        <taxon>Craniata</taxon>
        <taxon>Vertebrata</taxon>
        <taxon>Euteleostomi</taxon>
        <taxon>Actinopterygii</taxon>
        <taxon>Neopterygii</taxon>
        <taxon>Teleostei</taxon>
        <taxon>Anguilliformes</taxon>
        <taxon>Anguillidae</taxon>
        <taxon>Anguilla</taxon>
    </lineage>
</organism>
<reference evidence="1" key="1">
    <citation type="submission" date="2014-11" db="EMBL/GenBank/DDBJ databases">
        <authorList>
            <person name="Amaro Gonzalez C."/>
        </authorList>
    </citation>
    <scope>NUCLEOTIDE SEQUENCE</scope>
</reference>
<dbReference type="AlphaFoldDB" id="A0A0E9QVM1"/>
<dbReference type="EMBL" id="GBXM01088297">
    <property type="protein sequence ID" value="JAH20280.1"/>
    <property type="molecule type" value="Transcribed_RNA"/>
</dbReference>
<proteinExistence type="predicted"/>
<reference evidence="1" key="2">
    <citation type="journal article" date="2015" name="Fish Shellfish Immunol.">
        <title>Early steps in the European eel (Anguilla anguilla)-Vibrio vulnificus interaction in the gills: Role of the RtxA13 toxin.</title>
        <authorList>
            <person name="Callol A."/>
            <person name="Pajuelo D."/>
            <person name="Ebbesson L."/>
            <person name="Teles M."/>
            <person name="MacKenzie S."/>
            <person name="Amaro C."/>
        </authorList>
    </citation>
    <scope>NUCLEOTIDE SEQUENCE</scope>
</reference>
<sequence length="29" mass="3092">MGWKGGGGGESKLLAMRHNVFLNYGSINP</sequence>
<protein>
    <submittedName>
        <fullName evidence="1">Uncharacterized protein</fullName>
    </submittedName>
</protein>